<dbReference type="STRING" id="930992.A0A0D0AVZ4"/>
<feature type="non-terminal residue" evidence="1">
    <location>
        <position position="1"/>
    </location>
</feature>
<organism evidence="1 2">
    <name type="scientific">Suillus luteus UH-Slu-Lm8-n1</name>
    <dbReference type="NCBI Taxonomy" id="930992"/>
    <lineage>
        <taxon>Eukaryota</taxon>
        <taxon>Fungi</taxon>
        <taxon>Dikarya</taxon>
        <taxon>Basidiomycota</taxon>
        <taxon>Agaricomycotina</taxon>
        <taxon>Agaricomycetes</taxon>
        <taxon>Agaricomycetidae</taxon>
        <taxon>Boletales</taxon>
        <taxon>Suillineae</taxon>
        <taxon>Suillaceae</taxon>
        <taxon>Suillus</taxon>
    </lineage>
</organism>
<keyword evidence="2" id="KW-1185">Reference proteome</keyword>
<dbReference type="OrthoDB" id="3267861at2759"/>
<feature type="non-terminal residue" evidence="1">
    <location>
        <position position="96"/>
    </location>
</feature>
<evidence type="ECO:0000313" key="1">
    <source>
        <dbReference type="EMBL" id="KIK38547.1"/>
    </source>
</evidence>
<dbReference type="AlphaFoldDB" id="A0A0D0AVZ4"/>
<dbReference type="InParanoid" id="A0A0D0AVZ4"/>
<name>A0A0D0AVZ4_9AGAM</name>
<sequence>VCHKYGNTTWCCFLFLHEIVDVSHFDAETSSVVLMCKDGSVNYFNPYILMFHHHNHDIKCVLSGKSVKATMFYISDYITKMDMKTYEVLSLLSHAV</sequence>
<proteinExistence type="predicted"/>
<reference evidence="2" key="2">
    <citation type="submission" date="2015-01" db="EMBL/GenBank/DDBJ databases">
        <title>Evolutionary Origins and Diversification of the Mycorrhizal Mutualists.</title>
        <authorList>
            <consortium name="DOE Joint Genome Institute"/>
            <consortium name="Mycorrhizal Genomics Consortium"/>
            <person name="Kohler A."/>
            <person name="Kuo A."/>
            <person name="Nagy L.G."/>
            <person name="Floudas D."/>
            <person name="Copeland A."/>
            <person name="Barry K.W."/>
            <person name="Cichocki N."/>
            <person name="Veneault-Fourrey C."/>
            <person name="LaButti K."/>
            <person name="Lindquist E.A."/>
            <person name="Lipzen A."/>
            <person name="Lundell T."/>
            <person name="Morin E."/>
            <person name="Murat C."/>
            <person name="Riley R."/>
            <person name="Ohm R."/>
            <person name="Sun H."/>
            <person name="Tunlid A."/>
            <person name="Henrissat B."/>
            <person name="Grigoriev I.V."/>
            <person name="Hibbett D.S."/>
            <person name="Martin F."/>
        </authorList>
    </citation>
    <scope>NUCLEOTIDE SEQUENCE [LARGE SCALE GENOMIC DNA]</scope>
    <source>
        <strain evidence="2">UH-Slu-Lm8-n1</strain>
    </source>
</reference>
<protein>
    <submittedName>
        <fullName evidence="1">Uncharacterized protein</fullName>
    </submittedName>
</protein>
<dbReference type="Proteomes" id="UP000054485">
    <property type="component" value="Unassembled WGS sequence"/>
</dbReference>
<reference evidence="1 2" key="1">
    <citation type="submission" date="2014-04" db="EMBL/GenBank/DDBJ databases">
        <authorList>
            <consortium name="DOE Joint Genome Institute"/>
            <person name="Kuo A."/>
            <person name="Ruytinx J."/>
            <person name="Rineau F."/>
            <person name="Colpaert J."/>
            <person name="Kohler A."/>
            <person name="Nagy L.G."/>
            <person name="Floudas D."/>
            <person name="Copeland A."/>
            <person name="Barry K.W."/>
            <person name="Cichocki N."/>
            <person name="Veneault-Fourrey C."/>
            <person name="LaButti K."/>
            <person name="Lindquist E.A."/>
            <person name="Lipzen A."/>
            <person name="Lundell T."/>
            <person name="Morin E."/>
            <person name="Murat C."/>
            <person name="Sun H."/>
            <person name="Tunlid A."/>
            <person name="Henrissat B."/>
            <person name="Grigoriev I.V."/>
            <person name="Hibbett D.S."/>
            <person name="Martin F."/>
            <person name="Nordberg H.P."/>
            <person name="Cantor M.N."/>
            <person name="Hua S.X."/>
        </authorList>
    </citation>
    <scope>NUCLEOTIDE SEQUENCE [LARGE SCALE GENOMIC DNA]</scope>
    <source>
        <strain evidence="1 2">UH-Slu-Lm8-n1</strain>
    </source>
</reference>
<dbReference type="EMBL" id="KN835387">
    <property type="protein sequence ID" value="KIK38547.1"/>
    <property type="molecule type" value="Genomic_DNA"/>
</dbReference>
<gene>
    <name evidence="1" type="ORF">CY34DRAFT_38545</name>
</gene>
<evidence type="ECO:0000313" key="2">
    <source>
        <dbReference type="Proteomes" id="UP000054485"/>
    </source>
</evidence>
<dbReference type="HOGENOM" id="CLU_2102834_0_0_1"/>
<accession>A0A0D0AVZ4</accession>